<proteinExistence type="predicted"/>
<dbReference type="RefSeq" id="WP_220780166.1">
    <property type="nucleotide sequence ID" value="NZ_BPEY01000012.1"/>
</dbReference>
<dbReference type="Proteomes" id="UP000887104">
    <property type="component" value="Unassembled WGS sequence"/>
</dbReference>
<accession>A0ABQ4P611</accession>
<comment type="caution">
    <text evidence="1">The sequence shown here is derived from an EMBL/GenBank/DDBJ whole genome shotgun (WGS) entry which is preliminary data.</text>
</comment>
<evidence type="ECO:0000313" key="2">
    <source>
        <dbReference type="Proteomes" id="UP000887104"/>
    </source>
</evidence>
<organism evidence="1 2">
    <name type="scientific">Shewanella sairae</name>
    <dbReference type="NCBI Taxonomy" id="190310"/>
    <lineage>
        <taxon>Bacteria</taxon>
        <taxon>Pseudomonadati</taxon>
        <taxon>Pseudomonadota</taxon>
        <taxon>Gammaproteobacteria</taxon>
        <taxon>Alteromonadales</taxon>
        <taxon>Shewanellaceae</taxon>
        <taxon>Shewanella</taxon>
    </lineage>
</organism>
<sequence>MNENVKDIPDGCEVSWKYDSNEWCEFVILEGFMLTLRVVNLSNHSLECIAVLTSCSNWEQERHKLNGKCLSAIKREVLVWARKKIVEINEYVGDE</sequence>
<keyword evidence="2" id="KW-1185">Reference proteome</keyword>
<evidence type="ECO:0000313" key="1">
    <source>
        <dbReference type="EMBL" id="GIU42982.1"/>
    </source>
</evidence>
<gene>
    <name evidence="1" type="ORF">TUM4438_10840</name>
</gene>
<evidence type="ECO:0008006" key="3">
    <source>
        <dbReference type="Google" id="ProtNLM"/>
    </source>
</evidence>
<name>A0ABQ4P611_9GAMM</name>
<dbReference type="EMBL" id="BPEY01000012">
    <property type="protein sequence ID" value="GIU42982.1"/>
    <property type="molecule type" value="Genomic_DNA"/>
</dbReference>
<reference evidence="1" key="1">
    <citation type="submission" date="2021-05" db="EMBL/GenBank/DDBJ databases">
        <title>Molecular characterization for Shewanella algae harboring chromosomal blaOXA-55-like strains isolated from clinical and environment sample.</title>
        <authorList>
            <person name="Ohama Y."/>
            <person name="Aoki K."/>
            <person name="Harada S."/>
            <person name="Moriya K."/>
            <person name="Ishii Y."/>
            <person name="Tateda K."/>
        </authorList>
    </citation>
    <scope>NUCLEOTIDE SEQUENCE</scope>
    <source>
        <strain evidence="1">JCM 11563</strain>
    </source>
</reference>
<protein>
    <recommendedName>
        <fullName evidence="3">DUF1488 domain-containing protein</fullName>
    </recommendedName>
</protein>